<evidence type="ECO:0000313" key="3">
    <source>
        <dbReference type="Proteomes" id="UP000316621"/>
    </source>
</evidence>
<sequence length="239" mass="26695">MEPQMSGAGKSIYAEDSVAMRKLRLFRADSENSPNYGSIFQDRFIPKSQAPGFHTIDNSSRLLAPEVTPPKLLPFDNFPRLCVEPGDYTNEPRYCRDLPFRLAVPSLMDPPKFTQAWCTHWYNELTRMIEFVCDVAGPMGVVSPHVLNARGRIRLAPDVSTVMGKTWIKGKECRGFGAERKGCKGSCWKHSVSGVASPQHSFSGVSSQMTRSEYPAEQTSSKKRRHPGIMAVLGRNIPM</sequence>
<dbReference type="Proteomes" id="UP000316621">
    <property type="component" value="Chromosome 7"/>
</dbReference>
<organism evidence="2 3">
    <name type="scientific">Papaver somniferum</name>
    <name type="common">Opium poppy</name>
    <dbReference type="NCBI Taxonomy" id="3469"/>
    <lineage>
        <taxon>Eukaryota</taxon>
        <taxon>Viridiplantae</taxon>
        <taxon>Streptophyta</taxon>
        <taxon>Embryophyta</taxon>
        <taxon>Tracheophyta</taxon>
        <taxon>Spermatophyta</taxon>
        <taxon>Magnoliopsida</taxon>
        <taxon>Ranunculales</taxon>
        <taxon>Papaveraceae</taxon>
        <taxon>Papaveroideae</taxon>
        <taxon>Papaver</taxon>
    </lineage>
</organism>
<accession>A0A4Y7KAV1</accession>
<dbReference type="AlphaFoldDB" id="A0A4Y7KAV1"/>
<keyword evidence="3" id="KW-1185">Reference proteome</keyword>
<dbReference type="Gramene" id="RZC70504">
    <property type="protein sequence ID" value="RZC70504"/>
    <property type="gene ID" value="C5167_033741"/>
</dbReference>
<gene>
    <name evidence="2" type="ORF">C5167_033741</name>
</gene>
<reference evidence="2 3" key="1">
    <citation type="journal article" date="2018" name="Science">
        <title>The opium poppy genome and morphinan production.</title>
        <authorList>
            <person name="Guo L."/>
            <person name="Winzer T."/>
            <person name="Yang X."/>
            <person name="Li Y."/>
            <person name="Ning Z."/>
            <person name="He Z."/>
            <person name="Teodor R."/>
            <person name="Lu Y."/>
            <person name="Bowser T.A."/>
            <person name="Graham I.A."/>
            <person name="Ye K."/>
        </authorList>
    </citation>
    <scope>NUCLEOTIDE SEQUENCE [LARGE SCALE GENOMIC DNA]</scope>
    <source>
        <strain evidence="3">cv. HN1</strain>
        <tissue evidence="2">Leaves</tissue>
    </source>
</reference>
<name>A0A4Y7KAV1_PAPSO</name>
<feature type="region of interest" description="Disordered" evidence="1">
    <location>
        <begin position="199"/>
        <end position="224"/>
    </location>
</feature>
<proteinExistence type="predicted"/>
<evidence type="ECO:0000256" key="1">
    <source>
        <dbReference type="SAM" id="MobiDB-lite"/>
    </source>
</evidence>
<evidence type="ECO:0000313" key="2">
    <source>
        <dbReference type="EMBL" id="RZC70504.1"/>
    </source>
</evidence>
<feature type="compositionally biased region" description="Polar residues" evidence="1">
    <location>
        <begin position="199"/>
        <end position="211"/>
    </location>
</feature>
<protein>
    <submittedName>
        <fullName evidence="2">Uncharacterized protein</fullName>
    </submittedName>
</protein>
<dbReference type="EMBL" id="CM010721">
    <property type="protein sequence ID" value="RZC70504.1"/>
    <property type="molecule type" value="Genomic_DNA"/>
</dbReference>